<reference evidence="2" key="1">
    <citation type="submission" date="2022-11" db="UniProtKB">
        <authorList>
            <consortium name="WormBaseParasite"/>
        </authorList>
    </citation>
    <scope>IDENTIFICATION</scope>
</reference>
<evidence type="ECO:0000313" key="2">
    <source>
        <dbReference type="WBParaSite" id="ES5_v2.g20840.t1"/>
    </source>
</evidence>
<dbReference type="Proteomes" id="UP000887579">
    <property type="component" value="Unplaced"/>
</dbReference>
<name>A0AC34FUA1_9BILA</name>
<protein>
    <submittedName>
        <fullName evidence="2">Vacuolar protein sorting-associated protein 13 DH-like domain-containing protein</fullName>
    </submittedName>
</protein>
<proteinExistence type="predicted"/>
<sequence>AFYDDRHFSPLMIHLSFSQGGTAAGVVPHDYTKKKDEKGGINIQSEFFHVLLKSVDVSLTKLQDKKDEKGGINIQSEFLNVLLKSVGVSLTKLQDVFKLAFFERRYVSYSNPQLQAEIQSYYTMQFVKQLYVLVFAFDIIGNPYELVRDLSTGLEDIFYQPINGAIQGPEEFAKGPEEFAKGLALGVSSLFGHAICCAAGSRITGILGKGVAALTLDEEYHRKFQEAMNRRPQNQGEGLSRGVKGFYNDLTGIVTKPTEGMKKGGVGGFMKGVNKGLVGAVTRPVSAVVDFASSSLDAVKVTVGGGDASKALRPPRLIPRD</sequence>
<accession>A0AC34FUA1</accession>
<evidence type="ECO:0000313" key="1">
    <source>
        <dbReference type="Proteomes" id="UP000887579"/>
    </source>
</evidence>
<dbReference type="WBParaSite" id="ES5_v2.g20840.t1">
    <property type="protein sequence ID" value="ES5_v2.g20840.t1"/>
    <property type="gene ID" value="ES5_v2.g20840"/>
</dbReference>
<organism evidence="1 2">
    <name type="scientific">Panagrolaimus sp. ES5</name>
    <dbReference type="NCBI Taxonomy" id="591445"/>
    <lineage>
        <taxon>Eukaryota</taxon>
        <taxon>Metazoa</taxon>
        <taxon>Ecdysozoa</taxon>
        <taxon>Nematoda</taxon>
        <taxon>Chromadorea</taxon>
        <taxon>Rhabditida</taxon>
        <taxon>Tylenchina</taxon>
        <taxon>Panagrolaimomorpha</taxon>
        <taxon>Panagrolaimoidea</taxon>
        <taxon>Panagrolaimidae</taxon>
        <taxon>Panagrolaimus</taxon>
    </lineage>
</organism>